<dbReference type="InterPro" id="IPR036770">
    <property type="entry name" value="Ankyrin_rpt-contain_sf"/>
</dbReference>
<reference evidence="5" key="1">
    <citation type="journal article" date="2014" name="PLoS Genet.">
        <title>Signature Gene Expression Reveals Novel Clues to the Molecular Mechanisms of Dimorphic Transition in Penicillium marneffei.</title>
        <authorList>
            <person name="Yang E."/>
            <person name="Wang G."/>
            <person name="Cai J."/>
            <person name="Woo P.C."/>
            <person name="Lau S.K."/>
            <person name="Yuen K.-Y."/>
            <person name="Chow W.-N."/>
            <person name="Lin X."/>
        </authorList>
    </citation>
    <scope>NUCLEOTIDE SEQUENCE [LARGE SCALE GENOMIC DNA]</scope>
    <source>
        <strain evidence="5">PM1</strain>
    </source>
</reference>
<evidence type="ECO:0000313" key="5">
    <source>
        <dbReference type="EMBL" id="KFX44763.1"/>
    </source>
</evidence>
<dbReference type="Gene3D" id="1.25.40.20">
    <property type="entry name" value="Ankyrin repeat-containing domain"/>
    <property type="match status" value="1"/>
</dbReference>
<feature type="compositionally biased region" description="Polar residues" evidence="4">
    <location>
        <begin position="174"/>
        <end position="185"/>
    </location>
</feature>
<dbReference type="PANTHER" id="PTHR24198">
    <property type="entry name" value="ANKYRIN REPEAT AND PROTEIN KINASE DOMAIN-CONTAINING PROTEIN"/>
    <property type="match status" value="1"/>
</dbReference>
<dbReference type="PROSITE" id="PS50088">
    <property type="entry name" value="ANK_REPEAT"/>
    <property type="match status" value="1"/>
</dbReference>
<comment type="caution">
    <text evidence="5">The sequence shown here is derived from an EMBL/GenBank/DDBJ whole genome shotgun (WGS) entry which is preliminary data.</text>
</comment>
<dbReference type="EMBL" id="JPOX01000026">
    <property type="protein sequence ID" value="KFX44763.1"/>
    <property type="molecule type" value="Genomic_DNA"/>
</dbReference>
<dbReference type="eggNOG" id="KOG4177">
    <property type="taxonomic scope" value="Eukaryota"/>
</dbReference>
<dbReference type="SMART" id="SM00248">
    <property type="entry name" value="ANK"/>
    <property type="match status" value="6"/>
</dbReference>
<evidence type="ECO:0000256" key="2">
    <source>
        <dbReference type="ARBA" id="ARBA00023043"/>
    </source>
</evidence>
<feature type="compositionally biased region" description="Basic and acidic residues" evidence="4">
    <location>
        <begin position="205"/>
        <end position="215"/>
    </location>
</feature>
<gene>
    <name evidence="5" type="ORF">GQ26_0260350</name>
</gene>
<evidence type="ECO:0000256" key="1">
    <source>
        <dbReference type="ARBA" id="ARBA00022737"/>
    </source>
</evidence>
<evidence type="ECO:0000256" key="3">
    <source>
        <dbReference type="PROSITE-ProRule" id="PRU00023"/>
    </source>
</evidence>
<sequence>MEVIDTLPPRKRRKTEGDIPKSLFWFGQGTGVTKFGVGLLQPFPQATNPHVDSNSLNLPVIVLSPAKETMNQLISDERNERQYQQPQMTHTDPHSIARLASQQTNLAPIKTPRGSHHKVNLGAKESQIFDPAYNLLQPPRVHVRSSSGFPELNDIHVESISAAALFAKRRRVNSQPTLTSGTGESPQDYAPHQRAGGIWGPSQRPSEDHSSESSSERAPLLSRSRQLALDAAASRSRKHQSVSLSTDDGVNETLQHIGKCKSLCLAETVDIRISGSKCGCHWRFYATSFRMLLKFSQSQIYLEQGWSMVGFLFADEILGLALEKFCIRTWDRDFEDPDKNAETCWNSLPMELKRSYIQRRIDQHPDQPCILSSNWCPSYAPACPRDQRYQASDCAELQSLFDQGLQPDLWTEELILRPLDVAASVGDQAIHKVLIANKCPMSNPRGFFEPWSNILTTAARCGNVEAVEEWTKVIQSTNYSYRDWMGHVIRLNKSRDIWLALIETHHSAARGGHVEILKLLDARIKDITAEKRFHSFVEAIKFGQCHTVDWFLDQGRIDLQMRTTHEKKGPMSAALFDTNWRRRPQMVRLLLERGANPNEVFSPTGRTLLQRALEKDDSETARLLVEHGADVSSSGYGPTCRKKPPLSIAIKRKNAPMVQLLLRKGANRMYGGLCEKKNHKERDITHIEKNLKSLGWDDKEVRDKALEYFALNFEGIRNPN</sequence>
<proteinExistence type="predicted"/>
<dbReference type="Pfam" id="PF12796">
    <property type="entry name" value="Ank_2"/>
    <property type="match status" value="1"/>
</dbReference>
<evidence type="ECO:0000256" key="4">
    <source>
        <dbReference type="SAM" id="MobiDB-lite"/>
    </source>
</evidence>
<accession>A0A093XHR1</accession>
<feature type="repeat" description="ANK" evidence="3">
    <location>
        <begin position="604"/>
        <end position="636"/>
    </location>
</feature>
<organism evidence="5">
    <name type="scientific">Talaromyces marneffei PM1</name>
    <dbReference type="NCBI Taxonomy" id="1077442"/>
    <lineage>
        <taxon>Eukaryota</taxon>
        <taxon>Fungi</taxon>
        <taxon>Dikarya</taxon>
        <taxon>Ascomycota</taxon>
        <taxon>Pezizomycotina</taxon>
        <taxon>Eurotiomycetes</taxon>
        <taxon>Eurotiomycetidae</taxon>
        <taxon>Eurotiales</taxon>
        <taxon>Trichocomaceae</taxon>
        <taxon>Talaromyces</taxon>
        <taxon>Talaromyces sect. Talaromyces</taxon>
    </lineage>
</organism>
<keyword evidence="1" id="KW-0677">Repeat</keyword>
<dbReference type="PANTHER" id="PTHR24198:SF165">
    <property type="entry name" value="ANKYRIN REPEAT-CONTAINING PROTEIN-RELATED"/>
    <property type="match status" value="1"/>
</dbReference>
<dbReference type="PROSITE" id="PS50297">
    <property type="entry name" value="ANK_REP_REGION"/>
    <property type="match status" value="1"/>
</dbReference>
<dbReference type="AlphaFoldDB" id="A0A093XHR1"/>
<dbReference type="InterPro" id="IPR002110">
    <property type="entry name" value="Ankyrin_rpt"/>
</dbReference>
<keyword evidence="2 3" id="KW-0040">ANK repeat</keyword>
<feature type="region of interest" description="Disordered" evidence="4">
    <location>
        <begin position="174"/>
        <end position="222"/>
    </location>
</feature>
<name>A0A093XHR1_TALMA</name>
<dbReference type="SUPFAM" id="SSF48403">
    <property type="entry name" value="Ankyrin repeat"/>
    <property type="match status" value="1"/>
</dbReference>
<dbReference type="HOGENOM" id="CLU_384109_0_0_1"/>
<protein>
    <submittedName>
        <fullName evidence="5">2-5A-dependent ribonuclease</fullName>
    </submittedName>
</protein>